<evidence type="ECO:0000259" key="3">
    <source>
        <dbReference type="PROSITE" id="PS50103"/>
    </source>
</evidence>
<dbReference type="InterPro" id="IPR042653">
    <property type="entry name" value="Leng9"/>
</dbReference>
<dbReference type="EMBL" id="JAWQEG010004201">
    <property type="protein sequence ID" value="KAK3862611.1"/>
    <property type="molecule type" value="Genomic_DNA"/>
</dbReference>
<dbReference type="GO" id="GO:0008270">
    <property type="term" value="F:zinc ion binding"/>
    <property type="evidence" value="ECO:0007669"/>
    <property type="project" value="UniProtKB-KW"/>
</dbReference>
<dbReference type="Gene3D" id="4.10.1000.10">
    <property type="entry name" value="Zinc finger, CCCH-type"/>
    <property type="match status" value="1"/>
</dbReference>
<dbReference type="InterPro" id="IPR009097">
    <property type="entry name" value="Cyclic_Pdiesterase"/>
</dbReference>
<dbReference type="Pfam" id="PF04457">
    <property type="entry name" value="MJ1316"/>
    <property type="match status" value="1"/>
</dbReference>
<dbReference type="PANTHER" id="PTHR46729">
    <property type="entry name" value="LEUKOCYTE RECEPTOR CLUSTER MEMBER 9"/>
    <property type="match status" value="1"/>
</dbReference>
<dbReference type="InterPro" id="IPR040459">
    <property type="entry name" value="MJ1316"/>
</dbReference>
<feature type="compositionally biased region" description="Low complexity" evidence="2">
    <location>
        <begin position="22"/>
        <end position="31"/>
    </location>
</feature>
<dbReference type="AlphaFoldDB" id="A0AAE1K0V8"/>
<feature type="region of interest" description="Disordered" evidence="2">
    <location>
        <begin position="1"/>
        <end position="31"/>
    </location>
</feature>
<evidence type="ECO:0000256" key="1">
    <source>
        <dbReference type="PROSITE-ProRule" id="PRU00723"/>
    </source>
</evidence>
<dbReference type="InterPro" id="IPR000571">
    <property type="entry name" value="Znf_CCCH"/>
</dbReference>
<reference evidence="4" key="1">
    <citation type="submission" date="2023-10" db="EMBL/GenBank/DDBJ databases">
        <title>Genome assemblies of two species of porcelain crab, Petrolisthes cinctipes and Petrolisthes manimaculis (Anomura: Porcellanidae).</title>
        <authorList>
            <person name="Angst P."/>
        </authorList>
    </citation>
    <scope>NUCLEOTIDE SEQUENCE</scope>
    <source>
        <strain evidence="4">PB745_01</strain>
        <tissue evidence="4">Gill</tissue>
    </source>
</reference>
<keyword evidence="1" id="KW-0863">Zinc-finger</keyword>
<dbReference type="Pfam" id="PF10469">
    <property type="entry name" value="AKAP7_NLS"/>
    <property type="match status" value="1"/>
</dbReference>
<keyword evidence="1" id="KW-0479">Metal-binding</keyword>
<accession>A0AAE1K0V8</accession>
<dbReference type="SUPFAM" id="SSF55144">
    <property type="entry name" value="LigT-like"/>
    <property type="match status" value="1"/>
</dbReference>
<dbReference type="InterPro" id="IPR019510">
    <property type="entry name" value="AKAP7-like_phosphoesterase"/>
</dbReference>
<gene>
    <name evidence="4" type="ORF">Pcinc_031545</name>
</gene>
<evidence type="ECO:0000256" key="2">
    <source>
        <dbReference type="SAM" id="MobiDB-lite"/>
    </source>
</evidence>
<dbReference type="Proteomes" id="UP001286313">
    <property type="component" value="Unassembled WGS sequence"/>
</dbReference>
<dbReference type="PROSITE" id="PS50103">
    <property type="entry name" value="ZF_C3H1"/>
    <property type="match status" value="1"/>
</dbReference>
<organism evidence="4 5">
    <name type="scientific">Petrolisthes cinctipes</name>
    <name type="common">Flat porcelain crab</name>
    <dbReference type="NCBI Taxonomy" id="88211"/>
    <lineage>
        <taxon>Eukaryota</taxon>
        <taxon>Metazoa</taxon>
        <taxon>Ecdysozoa</taxon>
        <taxon>Arthropoda</taxon>
        <taxon>Crustacea</taxon>
        <taxon>Multicrustacea</taxon>
        <taxon>Malacostraca</taxon>
        <taxon>Eumalacostraca</taxon>
        <taxon>Eucarida</taxon>
        <taxon>Decapoda</taxon>
        <taxon>Pleocyemata</taxon>
        <taxon>Anomura</taxon>
        <taxon>Galatheoidea</taxon>
        <taxon>Porcellanidae</taxon>
        <taxon>Petrolisthes</taxon>
    </lineage>
</organism>
<protein>
    <recommendedName>
        <fullName evidence="3">C3H1-type domain-containing protein</fullName>
    </recommendedName>
</protein>
<proteinExistence type="predicted"/>
<dbReference type="PANTHER" id="PTHR46729:SF1">
    <property type="entry name" value="LEUKOCYTE RECEPTOR CLUSTER MEMBER 9"/>
    <property type="match status" value="1"/>
</dbReference>
<evidence type="ECO:0000313" key="4">
    <source>
        <dbReference type="EMBL" id="KAK3862611.1"/>
    </source>
</evidence>
<name>A0AAE1K0V8_PETCI</name>
<feature type="zinc finger region" description="C3H1-type" evidence="1">
    <location>
        <begin position="30"/>
        <end position="57"/>
    </location>
</feature>
<sequence length="443" mass="49802">MDPQDLECSSPSSTYCSEGHQTTTNTSTDPDTNNVCSFYTAGKCRFGENCHNLHPPGVRVTEVVLASKKTHSKPVKCKYIPEETQTVEKKPPLKTAGDVRKRIQWDPDLPQEYFTVGYLDRFSGVIEKPFTHFSWEHIATVDLDQLAIPQHRIQFFKYKGVKVWDKTERLDHVFGSAGNVTTIHEVIEEVEAKLAMETQTFDPDEESDDDNMVLTGGLVDPGGMMATACQKAKEEQLRATHFFCVRVNSEEVRQAVATVQEKVVQEEPVLRSCAMPGEILHITLAMVNFATPDALLEGMNLLQKVQGTIKELLTTIGNPDNDDQKEKTIHAQGLSTFGARVLYSTLQVPTAFTTACHLLHQGVRTIEGAVVTNHFDFVPHMTLLKINRTIARERRSKYMNSSLYSDYIDCDFGTIDFNNLHLCAINDIREPDGFYVTCKSVEF</sequence>
<comment type="caution">
    <text evidence="4">The sequence shown here is derived from an EMBL/GenBank/DDBJ whole genome shotgun (WGS) entry which is preliminary data.</text>
</comment>
<dbReference type="SMART" id="SM00356">
    <property type="entry name" value="ZnF_C3H1"/>
    <property type="match status" value="1"/>
</dbReference>
<feature type="domain" description="C3H1-type" evidence="3">
    <location>
        <begin position="30"/>
        <end position="57"/>
    </location>
</feature>
<dbReference type="Gene3D" id="3.90.1140.10">
    <property type="entry name" value="Cyclic phosphodiesterase"/>
    <property type="match status" value="1"/>
</dbReference>
<feature type="compositionally biased region" description="Polar residues" evidence="2">
    <location>
        <begin position="7"/>
        <end position="21"/>
    </location>
</feature>
<evidence type="ECO:0000313" key="5">
    <source>
        <dbReference type="Proteomes" id="UP001286313"/>
    </source>
</evidence>
<keyword evidence="5" id="KW-1185">Reference proteome</keyword>
<keyword evidence="1" id="KW-0862">Zinc</keyword>